<organism evidence="1 2">
    <name type="scientific">Mongoliibacter ruber</name>
    <dbReference type="NCBI Taxonomy" id="1750599"/>
    <lineage>
        <taxon>Bacteria</taxon>
        <taxon>Pseudomonadati</taxon>
        <taxon>Bacteroidota</taxon>
        <taxon>Cytophagia</taxon>
        <taxon>Cytophagales</taxon>
        <taxon>Cyclobacteriaceae</taxon>
        <taxon>Mongoliibacter</taxon>
    </lineage>
</organism>
<comment type="caution">
    <text evidence="1">The sequence shown here is derived from an EMBL/GenBank/DDBJ whole genome shotgun (WGS) entry which is preliminary data.</text>
</comment>
<evidence type="ECO:0000313" key="1">
    <source>
        <dbReference type="EMBL" id="PRY85151.1"/>
    </source>
</evidence>
<accession>A0A2T0WEM5</accession>
<keyword evidence="2" id="KW-1185">Reference proteome</keyword>
<name>A0A2T0WEM5_9BACT</name>
<reference evidence="1 2" key="1">
    <citation type="submission" date="2018-03" db="EMBL/GenBank/DDBJ databases">
        <title>Genomic Encyclopedia of Archaeal and Bacterial Type Strains, Phase II (KMG-II): from individual species to whole genera.</title>
        <authorList>
            <person name="Goeker M."/>
        </authorList>
    </citation>
    <scope>NUCLEOTIDE SEQUENCE [LARGE SCALE GENOMIC DNA]</scope>
    <source>
        <strain evidence="1 2">DSM 27929</strain>
    </source>
</reference>
<dbReference type="OrthoDB" id="8246703at2"/>
<sequence>MNPKVLIDGEFVLEKFPQKGGWTYVLFPNLEKPKSYFGMLKVSGKIDSYKLEEVTLMPFGSGKLFLPVNAKIRKAIQKKEGDTVKLWLTPLLEEGVETDFSQETIFSCIKEEPEAWRNFQLLSKEKRQEELQEILRFQIEEKKIEKLVQLIDRLRF</sequence>
<dbReference type="InterPro" id="IPR037079">
    <property type="entry name" value="AF2212/PG0164-like_sf"/>
</dbReference>
<proteinExistence type="predicted"/>
<dbReference type="Proteomes" id="UP000238157">
    <property type="component" value="Unassembled WGS sequence"/>
</dbReference>
<dbReference type="EMBL" id="PVTR01000014">
    <property type="protein sequence ID" value="PRY85151.1"/>
    <property type="molecule type" value="Genomic_DNA"/>
</dbReference>
<dbReference type="RefSeq" id="WP_106135220.1">
    <property type="nucleotide sequence ID" value="NZ_PVTR01000014.1"/>
</dbReference>
<evidence type="ECO:0000313" key="2">
    <source>
        <dbReference type="Proteomes" id="UP000238157"/>
    </source>
</evidence>
<dbReference type="AlphaFoldDB" id="A0A2T0WEM5"/>
<gene>
    <name evidence="1" type="ORF">CLW00_11459</name>
</gene>
<protein>
    <submittedName>
        <fullName evidence="1">Uncharacterized protein DUF1905</fullName>
    </submittedName>
</protein>
<dbReference type="Pfam" id="PF08922">
    <property type="entry name" value="DUF1905"/>
    <property type="match status" value="1"/>
</dbReference>
<dbReference type="SUPFAM" id="SSF141694">
    <property type="entry name" value="AF2212/PG0164-like"/>
    <property type="match status" value="1"/>
</dbReference>
<dbReference type="Gene3D" id="2.40.30.100">
    <property type="entry name" value="AF2212/PG0164-like"/>
    <property type="match status" value="1"/>
</dbReference>
<dbReference type="InterPro" id="IPR015018">
    <property type="entry name" value="DUF1905"/>
</dbReference>